<gene>
    <name evidence="1" type="ORF">MRATA1EN22A_LOCUS25982</name>
</gene>
<reference evidence="1" key="2">
    <citation type="submission" date="2025-03" db="EMBL/GenBank/DDBJ databases">
        <authorList>
            <consortium name="ELIXIR-Norway"/>
            <consortium name="Elixir Norway"/>
        </authorList>
    </citation>
    <scope>NUCLEOTIDE SEQUENCE</scope>
</reference>
<dbReference type="Proteomes" id="UP001162501">
    <property type="component" value="Chromosome 7"/>
</dbReference>
<sequence length="167" mass="18519">MILAARVAPKTLVAPMTAKARAAPMARVAPGTPAAPETSTITVMEYVSGGDMQTYLDDQGHMTEQEAQRLFRQLLLALNHCHEQGIVHQDLKPSNLLLDADHNVKTADFGLSYYYRPEERLHTLCDNPAFAAPEIFQGCMYLGPPMDVWSFGFVLYIMVTGFEPFQG</sequence>
<dbReference type="EMBL" id="OX596091">
    <property type="protein sequence ID" value="CAN0549538.1"/>
    <property type="molecule type" value="Genomic_DNA"/>
</dbReference>
<organism evidence="1 2">
    <name type="scientific">Rangifer tarandus platyrhynchus</name>
    <name type="common">Svalbard reindeer</name>
    <dbReference type="NCBI Taxonomy" id="3082113"/>
    <lineage>
        <taxon>Eukaryota</taxon>
        <taxon>Metazoa</taxon>
        <taxon>Chordata</taxon>
        <taxon>Craniata</taxon>
        <taxon>Vertebrata</taxon>
        <taxon>Euteleostomi</taxon>
        <taxon>Mammalia</taxon>
        <taxon>Eutheria</taxon>
        <taxon>Laurasiatheria</taxon>
        <taxon>Artiodactyla</taxon>
        <taxon>Ruminantia</taxon>
        <taxon>Pecora</taxon>
        <taxon>Cervidae</taxon>
        <taxon>Odocoileinae</taxon>
        <taxon>Rangifer</taxon>
    </lineage>
</organism>
<accession>A0AC60A291</accession>
<evidence type="ECO:0000313" key="1">
    <source>
        <dbReference type="EMBL" id="CAN0549538.1"/>
    </source>
</evidence>
<evidence type="ECO:0000313" key="2">
    <source>
        <dbReference type="Proteomes" id="UP001162501"/>
    </source>
</evidence>
<reference evidence="1" key="1">
    <citation type="submission" date="2023-05" db="EMBL/GenBank/DDBJ databases">
        <authorList>
            <consortium name="ELIXIR-Norway"/>
        </authorList>
    </citation>
    <scope>NUCLEOTIDE SEQUENCE</scope>
</reference>
<protein>
    <submittedName>
        <fullName evidence="1">Uncharacterized protein</fullName>
    </submittedName>
</protein>
<proteinExistence type="predicted"/>
<name>A0AC60A291_RANTA</name>